<dbReference type="SUPFAM" id="SSF53623">
    <property type="entry name" value="MurD-like peptide ligases, catalytic domain"/>
    <property type="match status" value="1"/>
</dbReference>
<proteinExistence type="inferred from homology"/>
<evidence type="ECO:0000259" key="13">
    <source>
        <dbReference type="Pfam" id="PF02875"/>
    </source>
</evidence>
<dbReference type="InterPro" id="IPR036615">
    <property type="entry name" value="Mur_ligase_C_dom_sf"/>
</dbReference>
<dbReference type="PANTHER" id="PTHR43024:SF1">
    <property type="entry name" value="UDP-N-ACETYLMURAMOYL-TRIPEPTIDE--D-ALANYL-D-ALANINE LIGASE"/>
    <property type="match status" value="1"/>
</dbReference>
<name>A0A0A5G605_9BACI</name>
<feature type="domain" description="Mur ligase N-terminal catalytic" evidence="12">
    <location>
        <begin position="26"/>
        <end position="102"/>
    </location>
</feature>
<evidence type="ECO:0000256" key="5">
    <source>
        <dbReference type="ARBA" id="ARBA00022840"/>
    </source>
</evidence>
<comment type="function">
    <text evidence="10 11">Involved in cell wall formation. Catalyzes the final step in the synthesis of UDP-N-acetylmuramoyl-pentapeptide, the precursor of murein.</text>
</comment>
<dbReference type="Proteomes" id="UP000030401">
    <property type="component" value="Unassembled WGS sequence"/>
</dbReference>
<comment type="catalytic activity">
    <reaction evidence="10 11">
        <text>D-alanyl-D-alanine + UDP-N-acetyl-alpha-D-muramoyl-L-alanyl-gamma-D-glutamyl-meso-2,6-diaminopimelate + ATP = UDP-N-acetyl-alpha-D-muramoyl-L-alanyl-gamma-D-glutamyl-meso-2,6-diaminopimeloyl-D-alanyl-D-alanine + ADP + phosphate + H(+)</text>
        <dbReference type="Rhea" id="RHEA:28374"/>
        <dbReference type="ChEBI" id="CHEBI:15378"/>
        <dbReference type="ChEBI" id="CHEBI:30616"/>
        <dbReference type="ChEBI" id="CHEBI:43474"/>
        <dbReference type="ChEBI" id="CHEBI:57822"/>
        <dbReference type="ChEBI" id="CHEBI:61386"/>
        <dbReference type="ChEBI" id="CHEBI:83905"/>
        <dbReference type="ChEBI" id="CHEBI:456216"/>
        <dbReference type="EC" id="6.3.2.10"/>
    </reaction>
</comment>
<dbReference type="Gene3D" id="3.40.1390.10">
    <property type="entry name" value="MurE/MurF, N-terminal domain"/>
    <property type="match status" value="1"/>
</dbReference>
<evidence type="ECO:0000256" key="2">
    <source>
        <dbReference type="ARBA" id="ARBA00022598"/>
    </source>
</evidence>
<dbReference type="HAMAP" id="MF_02019">
    <property type="entry name" value="MurF"/>
    <property type="match status" value="1"/>
</dbReference>
<dbReference type="Pfam" id="PF01225">
    <property type="entry name" value="Mur_ligase"/>
    <property type="match status" value="1"/>
</dbReference>
<organism evidence="15 16">
    <name type="scientific">Pontibacillus litoralis JSM 072002</name>
    <dbReference type="NCBI Taxonomy" id="1385512"/>
    <lineage>
        <taxon>Bacteria</taxon>
        <taxon>Bacillati</taxon>
        <taxon>Bacillota</taxon>
        <taxon>Bacilli</taxon>
        <taxon>Bacillales</taxon>
        <taxon>Bacillaceae</taxon>
        <taxon>Pontibacillus</taxon>
    </lineage>
</organism>
<keyword evidence="16" id="KW-1185">Reference proteome</keyword>
<comment type="similarity">
    <text evidence="10">Belongs to the MurCDEF family. MurF subfamily.</text>
</comment>
<keyword evidence="4 10" id="KW-0547">Nucleotide-binding</keyword>
<dbReference type="InterPro" id="IPR013221">
    <property type="entry name" value="Mur_ligase_cen"/>
</dbReference>
<protein>
    <recommendedName>
        <fullName evidence="10 11">UDP-N-acetylmuramoyl-tripeptide--D-alanyl-D-alanine ligase</fullName>
        <ecNumber evidence="10 11">6.3.2.10</ecNumber>
    </recommendedName>
    <alternativeName>
        <fullName evidence="10">D-alanyl-D-alanine-adding enzyme</fullName>
    </alternativeName>
</protein>
<dbReference type="Gene3D" id="3.90.190.20">
    <property type="entry name" value="Mur ligase, C-terminal domain"/>
    <property type="match status" value="1"/>
</dbReference>
<evidence type="ECO:0000256" key="3">
    <source>
        <dbReference type="ARBA" id="ARBA00022618"/>
    </source>
</evidence>
<dbReference type="GO" id="GO:0005737">
    <property type="term" value="C:cytoplasm"/>
    <property type="evidence" value="ECO:0007669"/>
    <property type="project" value="UniProtKB-SubCell"/>
</dbReference>
<evidence type="ECO:0000259" key="12">
    <source>
        <dbReference type="Pfam" id="PF01225"/>
    </source>
</evidence>
<dbReference type="GO" id="GO:0047480">
    <property type="term" value="F:UDP-N-acetylmuramoyl-tripeptide-D-alanyl-D-alanine ligase activity"/>
    <property type="evidence" value="ECO:0007669"/>
    <property type="project" value="UniProtKB-UniRule"/>
</dbReference>
<gene>
    <name evidence="10" type="primary">murF</name>
    <name evidence="15" type="ORF">N784_07680</name>
</gene>
<feature type="domain" description="Mur ligase central" evidence="14">
    <location>
        <begin position="113"/>
        <end position="294"/>
    </location>
</feature>
<keyword evidence="2 10" id="KW-0436">Ligase</keyword>
<evidence type="ECO:0000259" key="14">
    <source>
        <dbReference type="Pfam" id="PF08245"/>
    </source>
</evidence>
<dbReference type="InterPro" id="IPR035911">
    <property type="entry name" value="MurE/MurF_N"/>
</dbReference>
<dbReference type="AlphaFoldDB" id="A0A0A5G605"/>
<keyword evidence="1 10" id="KW-0963">Cytoplasm</keyword>
<dbReference type="EC" id="6.3.2.10" evidence="10 11"/>
<feature type="domain" description="Mur ligase C-terminal" evidence="13">
    <location>
        <begin position="316"/>
        <end position="441"/>
    </location>
</feature>
<dbReference type="InterPro" id="IPR004101">
    <property type="entry name" value="Mur_ligase_C"/>
</dbReference>
<evidence type="ECO:0000313" key="15">
    <source>
        <dbReference type="EMBL" id="KGX88541.1"/>
    </source>
</evidence>
<sequence length="455" mass="49771">MMKFTTSWMTEYFPSFSGAAAEEIPIHHVYTDTRQQTEKALFVPIVGENFDGHAFLQSAITNGAVASLWKKDVPVPAYVPNDFPLFMVEDTISALQQLAHAYRQEVNPTVIGVTGSNGKTTTKDFIASVVSTTYQTHKTKGNYNNHIGMPLTILDMPTSTQILILEMGMNHFGEIEQLSQIANPDIAVITNIGESHIEHLGSREGIAQAKSEILAGLKEDGLMIMDGDEALLAPLHSRKAVTSIGFGSNNRYVLSNVTSNEQGAQFTLSEQGSFEIPLLGRHNVKNASYAIVIANHLTISKESIQDGLAALKLTGMRLEKITGHNDVLLINDAYNASPTSMKASIEVVKELPNYSRKILVLGDILELGTQSESLHRSVAETITEPINMVIAIGNTAPVIVEEINKHVPTIETYAFRSKEDACKLLQDHLSKETVILFKASRGMALETLLPSLTEQ</sequence>
<evidence type="ECO:0000256" key="7">
    <source>
        <dbReference type="ARBA" id="ARBA00022984"/>
    </source>
</evidence>
<keyword evidence="9 10" id="KW-0961">Cell wall biogenesis/degradation</keyword>
<keyword evidence="6 10" id="KW-0133">Cell shape</keyword>
<keyword evidence="8 10" id="KW-0131">Cell cycle</keyword>
<accession>A0A0A5G605</accession>
<dbReference type="GO" id="GO:0008766">
    <property type="term" value="F:UDP-N-acetylmuramoylalanyl-D-glutamyl-2,6-diaminopimelate-D-alanyl-D-alanine ligase activity"/>
    <property type="evidence" value="ECO:0007669"/>
    <property type="project" value="RHEA"/>
</dbReference>
<dbReference type="Gene3D" id="3.40.1190.10">
    <property type="entry name" value="Mur-like, catalytic domain"/>
    <property type="match status" value="1"/>
</dbReference>
<dbReference type="GO" id="GO:0005524">
    <property type="term" value="F:ATP binding"/>
    <property type="evidence" value="ECO:0007669"/>
    <property type="project" value="UniProtKB-UniRule"/>
</dbReference>
<feature type="binding site" evidence="10">
    <location>
        <begin position="115"/>
        <end position="121"/>
    </location>
    <ligand>
        <name>ATP</name>
        <dbReference type="ChEBI" id="CHEBI:30616"/>
    </ligand>
</feature>
<dbReference type="NCBIfam" id="TIGR01143">
    <property type="entry name" value="murF"/>
    <property type="match status" value="1"/>
</dbReference>
<dbReference type="InterPro" id="IPR051046">
    <property type="entry name" value="MurCDEF_CellWall_CoF430Synth"/>
</dbReference>
<keyword evidence="3 10" id="KW-0132">Cell division</keyword>
<evidence type="ECO:0000256" key="9">
    <source>
        <dbReference type="ARBA" id="ARBA00023316"/>
    </source>
</evidence>
<dbReference type="STRING" id="1385512.N784_07680"/>
<evidence type="ECO:0000256" key="8">
    <source>
        <dbReference type="ARBA" id="ARBA00023306"/>
    </source>
</evidence>
<keyword evidence="7 10" id="KW-0573">Peptidoglycan synthesis</keyword>
<comment type="pathway">
    <text evidence="10 11">Cell wall biogenesis; peptidoglycan biosynthesis.</text>
</comment>
<comment type="subcellular location">
    <subcellularLocation>
        <location evidence="10 11">Cytoplasm</location>
    </subcellularLocation>
</comment>
<dbReference type="GO" id="GO:0009252">
    <property type="term" value="P:peptidoglycan biosynthetic process"/>
    <property type="evidence" value="ECO:0007669"/>
    <property type="project" value="UniProtKB-UniRule"/>
</dbReference>
<dbReference type="GO" id="GO:0051301">
    <property type="term" value="P:cell division"/>
    <property type="evidence" value="ECO:0007669"/>
    <property type="project" value="UniProtKB-KW"/>
</dbReference>
<dbReference type="InterPro" id="IPR036565">
    <property type="entry name" value="Mur-like_cat_sf"/>
</dbReference>
<evidence type="ECO:0000256" key="10">
    <source>
        <dbReference type="HAMAP-Rule" id="MF_02019"/>
    </source>
</evidence>
<dbReference type="Pfam" id="PF08245">
    <property type="entry name" value="Mur_ligase_M"/>
    <property type="match status" value="1"/>
</dbReference>
<dbReference type="InterPro" id="IPR005863">
    <property type="entry name" value="UDP-N-AcMur_synth"/>
</dbReference>
<dbReference type="GO" id="GO:0008360">
    <property type="term" value="P:regulation of cell shape"/>
    <property type="evidence" value="ECO:0007669"/>
    <property type="project" value="UniProtKB-KW"/>
</dbReference>
<dbReference type="InterPro" id="IPR000713">
    <property type="entry name" value="Mur_ligase_N"/>
</dbReference>
<dbReference type="PANTHER" id="PTHR43024">
    <property type="entry name" value="UDP-N-ACETYLMURAMOYL-TRIPEPTIDE--D-ALANYL-D-ALANINE LIGASE"/>
    <property type="match status" value="1"/>
</dbReference>
<dbReference type="Pfam" id="PF02875">
    <property type="entry name" value="Mur_ligase_C"/>
    <property type="match status" value="1"/>
</dbReference>
<dbReference type="eggNOG" id="COG0770">
    <property type="taxonomic scope" value="Bacteria"/>
</dbReference>
<dbReference type="UniPathway" id="UPA00219"/>
<evidence type="ECO:0000256" key="1">
    <source>
        <dbReference type="ARBA" id="ARBA00022490"/>
    </source>
</evidence>
<comment type="caution">
    <text evidence="15">The sequence shown here is derived from an EMBL/GenBank/DDBJ whole genome shotgun (WGS) entry which is preliminary data.</text>
</comment>
<evidence type="ECO:0000256" key="6">
    <source>
        <dbReference type="ARBA" id="ARBA00022960"/>
    </source>
</evidence>
<dbReference type="SUPFAM" id="SSF53244">
    <property type="entry name" value="MurD-like peptide ligases, peptide-binding domain"/>
    <property type="match status" value="1"/>
</dbReference>
<dbReference type="EMBL" id="AVPG01000002">
    <property type="protein sequence ID" value="KGX88541.1"/>
    <property type="molecule type" value="Genomic_DNA"/>
</dbReference>
<reference evidence="15 16" key="1">
    <citation type="submission" date="2013-08" db="EMBL/GenBank/DDBJ databases">
        <authorList>
            <person name="Huang J."/>
            <person name="Wang G."/>
        </authorList>
    </citation>
    <scope>NUCLEOTIDE SEQUENCE [LARGE SCALE GENOMIC DNA]</scope>
    <source>
        <strain evidence="15 16">JSM 072002</strain>
    </source>
</reference>
<evidence type="ECO:0000256" key="11">
    <source>
        <dbReference type="RuleBase" id="RU004136"/>
    </source>
</evidence>
<evidence type="ECO:0000256" key="4">
    <source>
        <dbReference type="ARBA" id="ARBA00022741"/>
    </source>
</evidence>
<dbReference type="GO" id="GO:0071555">
    <property type="term" value="P:cell wall organization"/>
    <property type="evidence" value="ECO:0007669"/>
    <property type="project" value="UniProtKB-KW"/>
</dbReference>
<evidence type="ECO:0000313" key="16">
    <source>
        <dbReference type="Proteomes" id="UP000030401"/>
    </source>
</evidence>
<keyword evidence="5 10" id="KW-0067">ATP-binding</keyword>
<dbReference type="SUPFAM" id="SSF63418">
    <property type="entry name" value="MurE/MurF N-terminal domain"/>
    <property type="match status" value="1"/>
</dbReference>